<keyword evidence="2" id="KW-0680">Restriction system</keyword>
<dbReference type="GO" id="GO:0009307">
    <property type="term" value="P:DNA restriction-modification system"/>
    <property type="evidence" value="ECO:0007669"/>
    <property type="project" value="UniProtKB-KW"/>
</dbReference>
<gene>
    <name evidence="7" type="ORF">BACERE00174_03103</name>
    <name evidence="6" type="ORF">P6U22_19790</name>
</gene>
<evidence type="ECO:0000256" key="1">
    <source>
        <dbReference type="ARBA" id="ARBA00010923"/>
    </source>
</evidence>
<keyword evidence="3" id="KW-0238">DNA-binding</keyword>
<evidence type="ECO:0000313" key="9">
    <source>
        <dbReference type="Proteomes" id="UP001221338"/>
    </source>
</evidence>
<reference evidence="7 8" key="1">
    <citation type="submission" date="2017-04" db="EMBL/GenBank/DDBJ databases">
        <authorList>
            <person name="Criscuolo A."/>
        </authorList>
    </citation>
    <scope>NUCLEOTIDE SEQUENCE [LARGE SCALE GENOMIC DNA]</scope>
    <source>
        <strain evidence="7">16-00174</strain>
    </source>
</reference>
<dbReference type="RefSeq" id="WP_001102441.1">
    <property type="nucleotide sequence ID" value="NZ_CP129604.1"/>
</dbReference>
<evidence type="ECO:0000256" key="4">
    <source>
        <dbReference type="SAM" id="Coils"/>
    </source>
</evidence>
<evidence type="ECO:0000256" key="3">
    <source>
        <dbReference type="ARBA" id="ARBA00023125"/>
    </source>
</evidence>
<dbReference type="Proteomes" id="UP001221338">
    <property type="component" value="Unassembled WGS sequence"/>
</dbReference>
<dbReference type="PANTHER" id="PTHR30408">
    <property type="entry name" value="TYPE-1 RESTRICTION ENZYME ECOKI SPECIFICITY PROTEIN"/>
    <property type="match status" value="1"/>
</dbReference>
<dbReference type="Pfam" id="PF01420">
    <property type="entry name" value="Methylase_S"/>
    <property type="match status" value="2"/>
</dbReference>
<evidence type="ECO:0000259" key="5">
    <source>
        <dbReference type="Pfam" id="PF01420"/>
    </source>
</evidence>
<dbReference type="InterPro" id="IPR052021">
    <property type="entry name" value="Type-I_RS_S_subunit"/>
</dbReference>
<evidence type="ECO:0000256" key="2">
    <source>
        <dbReference type="ARBA" id="ARBA00022747"/>
    </source>
</evidence>
<feature type="coiled-coil region" evidence="4">
    <location>
        <begin position="172"/>
        <end position="199"/>
    </location>
</feature>
<dbReference type="EMBL" id="JARPRV010000013">
    <property type="protein sequence ID" value="MDG0943404.1"/>
    <property type="molecule type" value="Genomic_DNA"/>
</dbReference>
<keyword evidence="9" id="KW-1185">Reference proteome</keyword>
<evidence type="ECO:0000313" key="7">
    <source>
        <dbReference type="EMBL" id="SME06646.1"/>
    </source>
</evidence>
<dbReference type="Gene3D" id="3.90.220.20">
    <property type="entry name" value="DNA methylase specificity domains"/>
    <property type="match status" value="2"/>
</dbReference>
<name>A0A7D8D6L0_9BACI</name>
<dbReference type="InterPro" id="IPR044946">
    <property type="entry name" value="Restrct_endonuc_typeI_TRD_sf"/>
</dbReference>
<keyword evidence="4" id="KW-0175">Coiled coil</keyword>
<proteinExistence type="inferred from homology"/>
<comment type="caution">
    <text evidence="7">The sequence shown here is derived from an EMBL/GenBank/DDBJ whole genome shotgun (WGS) entry which is preliminary data.</text>
</comment>
<dbReference type="EMBL" id="FWYW01000073">
    <property type="protein sequence ID" value="SME06646.1"/>
    <property type="molecule type" value="Genomic_DNA"/>
</dbReference>
<keyword evidence="6" id="KW-0540">Nuclease</keyword>
<reference evidence="6 9" key="2">
    <citation type="submission" date="2023-03" db="EMBL/GenBank/DDBJ databases">
        <title>Genetic diversity of Bacillus cereus sensu lato isolates from Slovenia.</title>
        <authorList>
            <person name="Abdelli M."/>
        </authorList>
    </citation>
    <scope>NUCLEOTIDE SEQUENCE [LARGE SCALE GENOMIC DNA]</scope>
    <source>
        <strain evidence="6 9">SIBC61B</strain>
    </source>
</reference>
<keyword evidence="6" id="KW-0378">Hydrolase</keyword>
<sequence>MNVPKLRFKEFDEEWETYSLADIADFHKGKGISKNELSSEGELCILYGELYTKYGEVTTEIYSKTNIESKELIKSKKYDVLIPSSGETAKDIACSTCVLQENILIGGDLNILRFKNNIDGRFISYQINGIKKQELSKYAQGATVVHLYSQGIKKLYLKIPNLEEQQKISNLLLSLDEKIQLQQQKIDLLQEQKKGFLQKMFPKADEAQPEMRFAGFTGDWEERALKEVGDFVRTSIDPQAAPDSEFIEYSMPSYDNGRLPEHVLGKSMQSMRLKISGEVLLINKLNVRQKRIWLIEDAPDNAVASNEFMPFTSEKIDMTFLEQLMLSDKTTRDLESISSGTSNSQKRITPPDVLKYQIKLPKERDEQEKIGIFFKQLDNIIVLHQQKIDIYKEQKKGFMQQMFI</sequence>
<feature type="domain" description="Type I restriction modification DNA specificity" evidence="5">
    <location>
        <begin position="13"/>
        <end position="189"/>
    </location>
</feature>
<dbReference type="GO" id="GO:0003677">
    <property type="term" value="F:DNA binding"/>
    <property type="evidence" value="ECO:0007669"/>
    <property type="project" value="UniProtKB-KW"/>
</dbReference>
<feature type="domain" description="Type I restriction modification DNA specificity" evidence="5">
    <location>
        <begin position="219"/>
        <end position="388"/>
    </location>
</feature>
<organism evidence="7 8">
    <name type="scientific">Bacillus paranthracis</name>
    <dbReference type="NCBI Taxonomy" id="2026186"/>
    <lineage>
        <taxon>Bacteria</taxon>
        <taxon>Bacillati</taxon>
        <taxon>Bacillota</taxon>
        <taxon>Bacilli</taxon>
        <taxon>Bacillales</taxon>
        <taxon>Bacillaceae</taxon>
        <taxon>Bacillus</taxon>
        <taxon>Bacillus cereus group</taxon>
    </lineage>
</organism>
<evidence type="ECO:0000313" key="8">
    <source>
        <dbReference type="Proteomes" id="UP000194422"/>
    </source>
</evidence>
<dbReference type="InterPro" id="IPR000055">
    <property type="entry name" value="Restrct_endonuc_typeI_TRD"/>
</dbReference>
<dbReference type="Proteomes" id="UP000194422">
    <property type="component" value="Unassembled WGS sequence"/>
</dbReference>
<protein>
    <submittedName>
        <fullName evidence="7">EcoKI restriction-modification system protein HsdS</fullName>
    </submittedName>
    <submittedName>
        <fullName evidence="6">Restriction endonuclease subunit S</fullName>
    </submittedName>
</protein>
<dbReference type="PANTHER" id="PTHR30408:SF12">
    <property type="entry name" value="TYPE I RESTRICTION ENZYME MJAVIII SPECIFICITY SUBUNIT"/>
    <property type="match status" value="1"/>
</dbReference>
<dbReference type="GO" id="GO:0004519">
    <property type="term" value="F:endonuclease activity"/>
    <property type="evidence" value="ECO:0007669"/>
    <property type="project" value="UniProtKB-KW"/>
</dbReference>
<keyword evidence="6" id="KW-0255">Endonuclease</keyword>
<accession>A0A7D8D6L0</accession>
<evidence type="ECO:0000313" key="6">
    <source>
        <dbReference type="EMBL" id="MDG0943404.1"/>
    </source>
</evidence>
<comment type="similarity">
    <text evidence="1">Belongs to the type-I restriction system S methylase family.</text>
</comment>
<dbReference type="SUPFAM" id="SSF116734">
    <property type="entry name" value="DNA methylase specificity domain"/>
    <property type="match status" value="2"/>
</dbReference>
<dbReference type="AlphaFoldDB" id="A0A7D8D6L0"/>